<dbReference type="WBParaSite" id="maker-unitig_22525-snap-gene-0.3-mRNA-1">
    <property type="protein sequence ID" value="maker-unitig_22525-snap-gene-0.3-mRNA-1"/>
    <property type="gene ID" value="maker-unitig_22525-snap-gene-0.3"/>
</dbReference>
<dbReference type="Pfam" id="PF13516">
    <property type="entry name" value="LRR_6"/>
    <property type="match status" value="1"/>
</dbReference>
<dbReference type="Gene3D" id="3.80.10.10">
    <property type="entry name" value="Ribonuclease Inhibitor"/>
    <property type="match status" value="1"/>
</dbReference>
<sequence>MLESDELAAMPEYAKRLATSFNKKLCASRICTKPNNQFASAGTVEIAYAHNRYLTLLDLSWNQVRADGAICLCDSLAVNQELETLLLANNGLSIQGCKSLAKITSNSLWPKPMPGRQGLTVDQQTISNWQTASELSSLQLLHGRVLRGESKTEEDLQGLNDDPM</sequence>
<dbReference type="Proteomes" id="UP000095280">
    <property type="component" value="Unplaced"/>
</dbReference>
<evidence type="ECO:0000313" key="2">
    <source>
        <dbReference type="WBParaSite" id="maker-unitig_22525-snap-gene-0.3-mRNA-1"/>
    </source>
</evidence>
<reference evidence="2" key="1">
    <citation type="submission" date="2016-11" db="UniProtKB">
        <authorList>
            <consortium name="WormBaseParasite"/>
        </authorList>
    </citation>
    <scope>IDENTIFICATION</scope>
</reference>
<keyword evidence="1" id="KW-1185">Reference proteome</keyword>
<dbReference type="AlphaFoldDB" id="A0A1I8F6I3"/>
<dbReference type="InterPro" id="IPR001611">
    <property type="entry name" value="Leu-rich_rpt"/>
</dbReference>
<dbReference type="SMART" id="SM00368">
    <property type="entry name" value="LRR_RI"/>
    <property type="match status" value="2"/>
</dbReference>
<evidence type="ECO:0000313" key="1">
    <source>
        <dbReference type="Proteomes" id="UP000095280"/>
    </source>
</evidence>
<proteinExistence type="predicted"/>
<organism evidence="1 2">
    <name type="scientific">Macrostomum lignano</name>
    <dbReference type="NCBI Taxonomy" id="282301"/>
    <lineage>
        <taxon>Eukaryota</taxon>
        <taxon>Metazoa</taxon>
        <taxon>Spiralia</taxon>
        <taxon>Lophotrochozoa</taxon>
        <taxon>Platyhelminthes</taxon>
        <taxon>Rhabditophora</taxon>
        <taxon>Macrostomorpha</taxon>
        <taxon>Macrostomida</taxon>
        <taxon>Macrostomidae</taxon>
        <taxon>Macrostomum</taxon>
    </lineage>
</organism>
<accession>A0A1I8F6I3</accession>
<dbReference type="SUPFAM" id="SSF52047">
    <property type="entry name" value="RNI-like"/>
    <property type="match status" value="1"/>
</dbReference>
<name>A0A1I8F6I3_9PLAT</name>
<protein>
    <submittedName>
        <fullName evidence="2">TBCEL</fullName>
    </submittedName>
</protein>
<dbReference type="InterPro" id="IPR032675">
    <property type="entry name" value="LRR_dom_sf"/>
</dbReference>